<comment type="caution">
    <text evidence="2">The sequence shown here is derived from an EMBL/GenBank/DDBJ whole genome shotgun (WGS) entry which is preliminary data.</text>
</comment>
<dbReference type="PANTHER" id="PTHR13639:SF2">
    <property type="entry name" value="CYTOCHROME C OXIDASE ASSEMBLY FACTOR 4 HOMOLOG, MITOCHONDRIAL"/>
    <property type="match status" value="1"/>
</dbReference>
<gene>
    <name evidence="2" type="ORF">QIS74_11033</name>
</gene>
<name>A0AAV9T294_9PEZI</name>
<evidence type="ECO:0000256" key="1">
    <source>
        <dbReference type="SAM" id="MobiDB-lite"/>
    </source>
</evidence>
<reference evidence="2 3" key="1">
    <citation type="submission" date="2023-04" db="EMBL/GenBank/DDBJ databases">
        <title>Colletotrichum tabacum stain YC1 causing leaf anthracnose on Nicotiana tabacum(L.) cv.</title>
        <authorList>
            <person name="Ji Z."/>
            <person name="Wang M."/>
            <person name="Zhang J."/>
            <person name="Wang N."/>
            <person name="Zhou Z."/>
        </authorList>
    </citation>
    <scope>NUCLEOTIDE SEQUENCE [LARGE SCALE GENOMIC DNA]</scope>
    <source>
        <strain evidence="2 3">YC1</strain>
    </source>
</reference>
<accession>A0AAV9T294</accession>
<dbReference type="Proteomes" id="UP001327957">
    <property type="component" value="Unassembled WGS sequence"/>
</dbReference>
<evidence type="ECO:0000313" key="3">
    <source>
        <dbReference type="Proteomes" id="UP001327957"/>
    </source>
</evidence>
<dbReference type="EMBL" id="JASAOK010000046">
    <property type="protein sequence ID" value="KAK6211769.1"/>
    <property type="molecule type" value="Genomic_DNA"/>
</dbReference>
<evidence type="ECO:0000313" key="2">
    <source>
        <dbReference type="EMBL" id="KAK6211769.1"/>
    </source>
</evidence>
<feature type="region of interest" description="Disordered" evidence="1">
    <location>
        <begin position="1"/>
        <end position="23"/>
    </location>
</feature>
<protein>
    <submittedName>
        <fullName evidence="2">CHCH domain-containing protein</fullName>
    </submittedName>
</protein>
<organism evidence="2 3">
    <name type="scientific">Colletotrichum tabaci</name>
    <dbReference type="NCBI Taxonomy" id="1209068"/>
    <lineage>
        <taxon>Eukaryota</taxon>
        <taxon>Fungi</taxon>
        <taxon>Dikarya</taxon>
        <taxon>Ascomycota</taxon>
        <taxon>Pezizomycotina</taxon>
        <taxon>Sordariomycetes</taxon>
        <taxon>Hypocreomycetidae</taxon>
        <taxon>Glomerellales</taxon>
        <taxon>Glomerellaceae</taxon>
        <taxon>Colletotrichum</taxon>
        <taxon>Colletotrichum destructivum species complex</taxon>
    </lineage>
</organism>
<proteinExistence type="predicted"/>
<dbReference type="AlphaFoldDB" id="A0AAV9T294"/>
<dbReference type="InterPro" id="IPR039870">
    <property type="entry name" value="Coa4-like"/>
</dbReference>
<dbReference type="PANTHER" id="PTHR13639">
    <property type="entry name" value="CYTOCHROME C OXIDASE ASSEMBLY FACTOR 4 HOMOLOG, MITOCHONDRIAL"/>
    <property type="match status" value="1"/>
</dbReference>
<feature type="compositionally biased region" description="Basic and acidic residues" evidence="1">
    <location>
        <begin position="1"/>
        <end position="14"/>
    </location>
</feature>
<keyword evidence="3" id="KW-1185">Reference proteome</keyword>
<dbReference type="GO" id="GO:0033617">
    <property type="term" value="P:mitochondrial respiratory chain complex IV assembly"/>
    <property type="evidence" value="ECO:0007669"/>
    <property type="project" value="InterPro"/>
</dbReference>
<dbReference type="GO" id="GO:0005758">
    <property type="term" value="C:mitochondrial intermembrane space"/>
    <property type="evidence" value="ECO:0007669"/>
    <property type="project" value="InterPro"/>
</dbReference>
<sequence>MSKQESDAARKSAVDDDEPDDWDKRIFNENAKLTDCYFEKKDWRQCTAEMERFKSCWKQQGNDQRTDMKDA</sequence>